<evidence type="ECO:0000313" key="1">
    <source>
        <dbReference type="EMBL" id="CAH1109321.1"/>
    </source>
</evidence>
<reference evidence="1" key="1">
    <citation type="submission" date="2022-01" db="EMBL/GenBank/DDBJ databases">
        <authorList>
            <person name="King R."/>
        </authorList>
    </citation>
    <scope>NUCLEOTIDE SEQUENCE</scope>
</reference>
<sequence>MVKRCVPSCKNSSKGSKMHILPKDKKIRIQWCFALGKKNLIIDVESKKNVKNTKFVLPFLYKQLRLYLYATRQI</sequence>
<dbReference type="EMBL" id="OV651816">
    <property type="protein sequence ID" value="CAH1109321.1"/>
    <property type="molecule type" value="Genomic_DNA"/>
</dbReference>
<evidence type="ECO:0000313" key="2">
    <source>
        <dbReference type="Proteomes" id="UP001153636"/>
    </source>
</evidence>
<dbReference type="AlphaFoldDB" id="A0A9P0CW25"/>
<accession>A0A9P0CW25</accession>
<keyword evidence="2" id="KW-1185">Reference proteome</keyword>
<protein>
    <submittedName>
        <fullName evidence="1">Uncharacterized protein</fullName>
    </submittedName>
</protein>
<dbReference type="OrthoDB" id="6780681at2759"/>
<proteinExistence type="predicted"/>
<gene>
    <name evidence="1" type="ORF">PSYICH_LOCUS10577</name>
</gene>
<organism evidence="1 2">
    <name type="scientific">Psylliodes chrysocephalus</name>
    <dbReference type="NCBI Taxonomy" id="3402493"/>
    <lineage>
        <taxon>Eukaryota</taxon>
        <taxon>Metazoa</taxon>
        <taxon>Ecdysozoa</taxon>
        <taxon>Arthropoda</taxon>
        <taxon>Hexapoda</taxon>
        <taxon>Insecta</taxon>
        <taxon>Pterygota</taxon>
        <taxon>Neoptera</taxon>
        <taxon>Endopterygota</taxon>
        <taxon>Coleoptera</taxon>
        <taxon>Polyphaga</taxon>
        <taxon>Cucujiformia</taxon>
        <taxon>Chrysomeloidea</taxon>
        <taxon>Chrysomelidae</taxon>
        <taxon>Galerucinae</taxon>
        <taxon>Alticini</taxon>
        <taxon>Psylliodes</taxon>
    </lineage>
</organism>
<name>A0A9P0CW25_9CUCU</name>
<dbReference type="Proteomes" id="UP001153636">
    <property type="component" value="Chromosome 4"/>
</dbReference>